<dbReference type="RefSeq" id="WP_167504879.1">
    <property type="nucleotide sequence ID" value="NZ_JAALLH010000002.1"/>
</dbReference>
<keyword evidence="1" id="KW-0472">Membrane</keyword>
<evidence type="ECO:0000256" key="2">
    <source>
        <dbReference type="SAM" id="SignalP"/>
    </source>
</evidence>
<keyword evidence="1" id="KW-1133">Transmembrane helix</keyword>
<evidence type="ECO:0000313" key="3">
    <source>
        <dbReference type="EMBL" id="NIY69771.1"/>
    </source>
</evidence>
<protein>
    <recommendedName>
        <fullName evidence="5">Holin</fullName>
    </recommendedName>
</protein>
<dbReference type="AlphaFoldDB" id="A0A7X6B1M3"/>
<feature type="transmembrane region" description="Helical" evidence="1">
    <location>
        <begin position="37"/>
        <end position="62"/>
    </location>
</feature>
<accession>A0A7X6B1M3</accession>
<dbReference type="Proteomes" id="UP000536624">
    <property type="component" value="Unassembled WGS sequence"/>
</dbReference>
<evidence type="ECO:0000256" key="1">
    <source>
        <dbReference type="SAM" id="Phobius"/>
    </source>
</evidence>
<evidence type="ECO:0000313" key="4">
    <source>
        <dbReference type="Proteomes" id="UP000536624"/>
    </source>
</evidence>
<organism evidence="3 4">
    <name type="scientific">Streptomyces malaysiensis</name>
    <dbReference type="NCBI Taxonomy" id="92644"/>
    <lineage>
        <taxon>Bacteria</taxon>
        <taxon>Bacillati</taxon>
        <taxon>Actinomycetota</taxon>
        <taxon>Actinomycetes</taxon>
        <taxon>Kitasatosporales</taxon>
        <taxon>Streptomycetaceae</taxon>
        <taxon>Streptomyces</taxon>
        <taxon>Streptomyces violaceusniger group</taxon>
    </lineage>
</organism>
<reference evidence="3 4" key="1">
    <citation type="submission" date="2020-02" db="EMBL/GenBank/DDBJ databases">
        <title>Streptomyces malaysiensis DSM14702 (JHCC583434, PFL_A843) Genome sequencing and assembly.</title>
        <authorList>
            <person name="Samborskyy M."/>
        </authorList>
    </citation>
    <scope>NUCLEOTIDE SEQUENCE [LARGE SCALE GENOMIC DNA]</scope>
    <source>
        <strain evidence="3 4">DSM 14702</strain>
    </source>
</reference>
<dbReference type="EMBL" id="JAALLH010000002">
    <property type="protein sequence ID" value="NIY69771.1"/>
    <property type="molecule type" value="Genomic_DNA"/>
</dbReference>
<keyword evidence="1" id="KW-0812">Transmembrane</keyword>
<feature type="chain" id="PRO_5030950807" description="Holin" evidence="2">
    <location>
        <begin position="28"/>
        <end position="85"/>
    </location>
</feature>
<evidence type="ECO:0008006" key="5">
    <source>
        <dbReference type="Google" id="ProtNLM"/>
    </source>
</evidence>
<comment type="caution">
    <text evidence="3">The sequence shown here is derived from an EMBL/GenBank/DDBJ whole genome shotgun (WGS) entry which is preliminary data.</text>
</comment>
<sequence length="85" mass="8287">MSDKTKRAIRTAIQTLLAVAAVLPALAAVIADNDALAVAAPWLVAAAGSAAAAAGIVARIMAAPAVEQLLDRLGIGLPDSGGGTE</sequence>
<keyword evidence="2" id="KW-0732">Signal</keyword>
<name>A0A7X6B1M3_STRMQ</name>
<feature type="signal peptide" evidence="2">
    <location>
        <begin position="1"/>
        <end position="27"/>
    </location>
</feature>
<proteinExistence type="predicted"/>
<gene>
    <name evidence="3" type="ORF">SMALB_7895</name>
</gene>